<dbReference type="EMBL" id="CP004354">
    <property type="protein sequence ID" value="AGG66314.1"/>
    <property type="molecule type" value="Genomic_DNA"/>
</dbReference>
<protein>
    <recommendedName>
        <fullName evidence="4">DUF1648 domain-containing protein</fullName>
    </recommendedName>
</protein>
<keyword evidence="1" id="KW-0472">Membrane</keyword>
<dbReference type="Proteomes" id="UP000011760">
    <property type="component" value="Chromosome"/>
</dbReference>
<dbReference type="eggNOG" id="COG4194">
    <property type="taxonomic scope" value="Bacteria"/>
</dbReference>
<dbReference type="KEGG" id="ccn:H924_04340"/>
<dbReference type="OrthoDB" id="4403602at2"/>
<evidence type="ECO:0000313" key="3">
    <source>
        <dbReference type="Proteomes" id="UP000011760"/>
    </source>
</evidence>
<keyword evidence="1" id="KW-1133">Transmembrane helix</keyword>
<reference evidence="2 3" key="1">
    <citation type="submission" date="2013-02" db="EMBL/GenBank/DDBJ databases">
        <title>The complete genome sequence of Corynebacterium callunae DSM 20147.</title>
        <authorList>
            <person name="Ruckert C."/>
            <person name="Albersmeier A."/>
            <person name="Kalinowski J."/>
        </authorList>
    </citation>
    <scope>NUCLEOTIDE SEQUENCE [LARGE SCALE GENOMIC DNA]</scope>
    <source>
        <strain evidence="2 3">DSM 20147</strain>
    </source>
</reference>
<feature type="transmembrane region" description="Helical" evidence="1">
    <location>
        <begin position="63"/>
        <end position="87"/>
    </location>
</feature>
<organism evidence="2 3">
    <name type="scientific">Corynebacterium callunae DSM 20147</name>
    <dbReference type="NCBI Taxonomy" id="1121353"/>
    <lineage>
        <taxon>Bacteria</taxon>
        <taxon>Bacillati</taxon>
        <taxon>Actinomycetota</taxon>
        <taxon>Actinomycetes</taxon>
        <taxon>Mycobacteriales</taxon>
        <taxon>Corynebacteriaceae</taxon>
        <taxon>Corynebacterium</taxon>
    </lineage>
</organism>
<accession>M1UK67</accession>
<dbReference type="AlphaFoldDB" id="M1UK67"/>
<feature type="transmembrane region" description="Helical" evidence="1">
    <location>
        <begin position="219"/>
        <end position="239"/>
    </location>
</feature>
<feature type="transmembrane region" description="Helical" evidence="1">
    <location>
        <begin position="147"/>
        <end position="165"/>
    </location>
</feature>
<evidence type="ECO:0008006" key="4">
    <source>
        <dbReference type="Google" id="ProtNLM"/>
    </source>
</evidence>
<keyword evidence="1" id="KW-0812">Transmembrane</keyword>
<gene>
    <name evidence="2" type="ORF">H924_04340</name>
</gene>
<evidence type="ECO:0000256" key="1">
    <source>
        <dbReference type="SAM" id="Phobius"/>
    </source>
</evidence>
<evidence type="ECO:0000313" key="2">
    <source>
        <dbReference type="EMBL" id="AGG66314.1"/>
    </source>
</evidence>
<dbReference type="RefSeq" id="WP_015650749.1">
    <property type="nucleotide sequence ID" value="NC_020506.1"/>
</dbReference>
<dbReference type="HOGENOM" id="CLU_1164327_0_0_11"/>
<keyword evidence="3" id="KW-1185">Reference proteome</keyword>
<feature type="transmembrane region" description="Helical" evidence="1">
    <location>
        <begin position="12"/>
        <end position="35"/>
    </location>
</feature>
<dbReference type="STRING" id="1121353.H924_04340"/>
<proteinExistence type="predicted"/>
<name>M1UK67_9CORY</name>
<sequence>MKALSKIPVPWTWYLGIMGMIVMSIVAALAMLKYFPNEMPTQVNSGLFALGGSYSPPMSSQTLIARVVAGAVLVLAISLGTSTLISYRSENLAADHPHASAIQLARRWSFLNNVQSCLGWFSFFLAAVLTISALRVNGPGPVSAFEMAAYVVSIAVLAWVFVISLRRGQLEIDRAIPIREDDSALKWGIIYHNVSDPRVFIELDDGQTTVINMARPASWGLLGLMILPAVVIVGIIIYGS</sequence>
<feature type="transmembrane region" description="Helical" evidence="1">
    <location>
        <begin position="117"/>
        <end position="135"/>
    </location>
</feature>